<keyword evidence="3" id="KW-0539">Nucleus</keyword>
<dbReference type="CDD" id="cd09270">
    <property type="entry name" value="RNase_H2-B"/>
    <property type="match status" value="1"/>
</dbReference>
<comment type="subcellular location">
    <subcellularLocation>
        <location evidence="1">Nucleus</location>
    </subcellularLocation>
</comment>
<sequence>MNSHFCILPTDIIQFLSLSLQRVPCLEDREQPLRVLRLPHPRTGLPALFLHTEQLLPTSENAPPILEIQAVSPPDKRSWIMGEEVMADGKMLVMTPIDPSFLLLPILQSIQPSDGATTQFRTADDLFDEAARKLQTPNETEEDLSISSQDILRFCSLACISKSLYSICEVKEISTEIIVYRYSSTKILEYMRSKVTRLSTSLALEASPTMVRSLAKDGLMDDGQDELLICEFSLLSCSALLTSHLAGRIRVSCDLVSQYLPSYLRDALIKTYDFDKLQKLLDANRDEAIFNAVASAPQKGQTKLNSVADKKRKAAKPSVGVEKLKKANTTGMAKLSNFFNKA</sequence>
<reference evidence="8" key="1">
    <citation type="submission" date="2020-11" db="EMBL/GenBank/DDBJ databases">
        <authorList>
            <consortium name="DOE Joint Genome Institute"/>
            <person name="Ahrendt S."/>
            <person name="Riley R."/>
            <person name="Andreopoulos W."/>
            <person name="Labutti K."/>
            <person name="Pangilinan J."/>
            <person name="Ruiz-Duenas F.J."/>
            <person name="Barrasa J.M."/>
            <person name="Sanchez-Garcia M."/>
            <person name="Camarero S."/>
            <person name="Miyauchi S."/>
            <person name="Serrano A."/>
            <person name="Linde D."/>
            <person name="Babiker R."/>
            <person name="Drula E."/>
            <person name="Ayuso-Fernandez I."/>
            <person name="Pacheco R."/>
            <person name="Padilla G."/>
            <person name="Ferreira P."/>
            <person name="Barriuso J."/>
            <person name="Kellner H."/>
            <person name="Castanera R."/>
            <person name="Alfaro M."/>
            <person name="Ramirez L."/>
            <person name="Pisabarro A.G."/>
            <person name="Kuo A."/>
            <person name="Tritt A."/>
            <person name="Lipzen A."/>
            <person name="He G."/>
            <person name="Yan M."/>
            <person name="Ng V."/>
            <person name="Cullen D."/>
            <person name="Martin F."/>
            <person name="Rosso M.-N."/>
            <person name="Henrissat B."/>
            <person name="Hibbett D."/>
            <person name="Martinez A.T."/>
            <person name="Grigoriev I.V."/>
        </authorList>
    </citation>
    <scope>NUCLEOTIDE SEQUENCE</scope>
    <source>
        <strain evidence="8">CIRM-BRFM 674</strain>
    </source>
</reference>
<organism evidence="8 9">
    <name type="scientific">Pholiota conissans</name>
    <dbReference type="NCBI Taxonomy" id="109636"/>
    <lineage>
        <taxon>Eukaryota</taxon>
        <taxon>Fungi</taxon>
        <taxon>Dikarya</taxon>
        <taxon>Basidiomycota</taxon>
        <taxon>Agaricomycotina</taxon>
        <taxon>Agaricomycetes</taxon>
        <taxon>Agaricomycetidae</taxon>
        <taxon>Agaricales</taxon>
        <taxon>Agaricineae</taxon>
        <taxon>Strophariaceae</taxon>
        <taxon>Pholiota</taxon>
    </lineage>
</organism>
<dbReference type="Pfam" id="PF17745">
    <property type="entry name" value="Ydr279_N"/>
    <property type="match status" value="1"/>
</dbReference>
<evidence type="ECO:0000313" key="8">
    <source>
        <dbReference type="EMBL" id="KAF9482144.1"/>
    </source>
</evidence>
<feature type="domain" description="Ribonuclease H2 subunit B wHTH" evidence="6">
    <location>
        <begin position="101"/>
        <end position="268"/>
    </location>
</feature>
<evidence type="ECO:0000256" key="4">
    <source>
        <dbReference type="ARBA" id="ARBA00024778"/>
    </source>
</evidence>
<dbReference type="Gene3D" id="1.10.20.120">
    <property type="match status" value="1"/>
</dbReference>
<dbReference type="InterPro" id="IPR040456">
    <property type="entry name" value="RNase_H2_suB"/>
</dbReference>
<keyword evidence="9" id="KW-1185">Reference proteome</keyword>
<dbReference type="InterPro" id="IPR019024">
    <property type="entry name" value="RNase_H2_suB_wHTH"/>
</dbReference>
<name>A0A9P5Z8X4_9AGAR</name>
<feature type="domain" description="Rnh202 triple barrel" evidence="7">
    <location>
        <begin position="31"/>
        <end position="98"/>
    </location>
</feature>
<evidence type="ECO:0000256" key="5">
    <source>
        <dbReference type="ARBA" id="ARBA00033464"/>
    </source>
</evidence>
<protein>
    <recommendedName>
        <fullName evidence="2">Ribonuclease H2 subunit B</fullName>
    </recommendedName>
    <alternativeName>
        <fullName evidence="5">Ribonuclease HI subunit B</fullName>
    </alternativeName>
</protein>
<evidence type="ECO:0000259" key="7">
    <source>
        <dbReference type="Pfam" id="PF17745"/>
    </source>
</evidence>
<dbReference type="GO" id="GO:0005654">
    <property type="term" value="C:nucleoplasm"/>
    <property type="evidence" value="ECO:0007669"/>
    <property type="project" value="TreeGrafter"/>
</dbReference>
<dbReference type="OrthoDB" id="29098at2759"/>
<dbReference type="Pfam" id="PF09468">
    <property type="entry name" value="RNase_H2-Ydr279"/>
    <property type="match status" value="1"/>
</dbReference>
<dbReference type="InterPro" id="IPR041195">
    <property type="entry name" value="Rnh202_N"/>
</dbReference>
<evidence type="ECO:0000256" key="1">
    <source>
        <dbReference type="ARBA" id="ARBA00004123"/>
    </source>
</evidence>
<dbReference type="GO" id="GO:0006401">
    <property type="term" value="P:RNA catabolic process"/>
    <property type="evidence" value="ECO:0007669"/>
    <property type="project" value="TreeGrafter"/>
</dbReference>
<dbReference type="GO" id="GO:0032299">
    <property type="term" value="C:ribonuclease H2 complex"/>
    <property type="evidence" value="ECO:0007669"/>
    <property type="project" value="InterPro"/>
</dbReference>
<dbReference type="Gene3D" id="2.20.25.530">
    <property type="match status" value="1"/>
</dbReference>
<gene>
    <name evidence="8" type="ORF">BDN70DRAFT_829760</name>
</gene>
<evidence type="ECO:0000256" key="2">
    <source>
        <dbReference type="ARBA" id="ARBA00019062"/>
    </source>
</evidence>
<dbReference type="PANTHER" id="PTHR13383">
    <property type="entry name" value="RIBONUCLEASE H2 SUBUNIT B"/>
    <property type="match status" value="1"/>
</dbReference>
<comment type="caution">
    <text evidence="8">The sequence shown here is derived from an EMBL/GenBank/DDBJ whole genome shotgun (WGS) entry which is preliminary data.</text>
</comment>
<comment type="function">
    <text evidence="4">Non catalytic subunit of RNase H2, an endonuclease that specifically degrades the RNA of RNA:DNA hybrids. Participates in DNA replication, possibly by mediating the removal of lagging-strand Okazaki fragment RNA primers during DNA replication. Mediates the excision of single ribonucleotides from DNA:RNA duplexes.</text>
</comment>
<evidence type="ECO:0000259" key="6">
    <source>
        <dbReference type="Pfam" id="PF09468"/>
    </source>
</evidence>
<dbReference type="AlphaFoldDB" id="A0A9P5Z8X4"/>
<dbReference type="EMBL" id="MU155169">
    <property type="protein sequence ID" value="KAF9482144.1"/>
    <property type="molecule type" value="Genomic_DNA"/>
</dbReference>
<dbReference type="Proteomes" id="UP000807469">
    <property type="component" value="Unassembled WGS sequence"/>
</dbReference>
<proteinExistence type="predicted"/>
<dbReference type="PANTHER" id="PTHR13383:SF11">
    <property type="entry name" value="RIBONUCLEASE H2 SUBUNIT B"/>
    <property type="match status" value="1"/>
</dbReference>
<accession>A0A9P5Z8X4</accession>
<evidence type="ECO:0000256" key="3">
    <source>
        <dbReference type="ARBA" id="ARBA00023242"/>
    </source>
</evidence>
<evidence type="ECO:0000313" key="9">
    <source>
        <dbReference type="Proteomes" id="UP000807469"/>
    </source>
</evidence>